<evidence type="ECO:0000313" key="1">
    <source>
        <dbReference type="EMBL" id="GAA3587689.1"/>
    </source>
</evidence>
<dbReference type="SUPFAM" id="SSF51735">
    <property type="entry name" value="NAD(P)-binding Rossmann-fold domains"/>
    <property type="match status" value="1"/>
</dbReference>
<accession>A0ABP6YSM2</accession>
<evidence type="ECO:0000313" key="2">
    <source>
        <dbReference type="Proteomes" id="UP001500630"/>
    </source>
</evidence>
<evidence type="ECO:0008006" key="3">
    <source>
        <dbReference type="Google" id="ProtNLM"/>
    </source>
</evidence>
<comment type="caution">
    <text evidence="1">The sequence shown here is derived from an EMBL/GenBank/DDBJ whole genome shotgun (WGS) entry which is preliminary data.</text>
</comment>
<protein>
    <recommendedName>
        <fullName evidence="3">NmrA-like domain-containing protein</fullName>
    </recommendedName>
</protein>
<dbReference type="EMBL" id="BAABDQ010000023">
    <property type="protein sequence ID" value="GAA3587689.1"/>
    <property type="molecule type" value="Genomic_DNA"/>
</dbReference>
<organism evidence="1 2">
    <name type="scientific">Nonomuraea rosea</name>
    <dbReference type="NCBI Taxonomy" id="638574"/>
    <lineage>
        <taxon>Bacteria</taxon>
        <taxon>Bacillati</taxon>
        <taxon>Actinomycetota</taxon>
        <taxon>Actinomycetes</taxon>
        <taxon>Streptosporangiales</taxon>
        <taxon>Streptosporangiaceae</taxon>
        <taxon>Nonomuraea</taxon>
    </lineage>
</organism>
<gene>
    <name evidence="1" type="ORF">GCM10022419_082450</name>
</gene>
<keyword evidence="2" id="KW-1185">Reference proteome</keyword>
<dbReference type="Gene3D" id="3.40.50.720">
    <property type="entry name" value="NAD(P)-binding Rossmann-like Domain"/>
    <property type="match status" value="1"/>
</dbReference>
<reference evidence="2" key="1">
    <citation type="journal article" date="2019" name="Int. J. Syst. Evol. Microbiol.">
        <title>The Global Catalogue of Microorganisms (GCM) 10K type strain sequencing project: providing services to taxonomists for standard genome sequencing and annotation.</title>
        <authorList>
            <consortium name="The Broad Institute Genomics Platform"/>
            <consortium name="The Broad Institute Genome Sequencing Center for Infectious Disease"/>
            <person name="Wu L."/>
            <person name="Ma J."/>
        </authorList>
    </citation>
    <scope>NUCLEOTIDE SEQUENCE [LARGE SCALE GENOMIC DNA]</scope>
    <source>
        <strain evidence="2">JCM 17326</strain>
    </source>
</reference>
<name>A0ABP6YSM2_9ACTN</name>
<proteinExistence type="predicted"/>
<sequence length="119" mass="12768">MHSSLNGAGAHSGIPCYESKSRIEEHIHALKLPATILRPVSFMENFATYNRPALIDGELVVNLAVRPELPMQRPAGPDVHVLRRASLRVVRPLRAAGGAPGTDAAGDLVVDDRLETLSA</sequence>
<dbReference type="Proteomes" id="UP001500630">
    <property type="component" value="Unassembled WGS sequence"/>
</dbReference>
<dbReference type="InterPro" id="IPR036291">
    <property type="entry name" value="NAD(P)-bd_dom_sf"/>
</dbReference>